<sequence length="267" mass="29799">MGSALLLQRIAGEISPEPVCQLFKSQVLAKVLTPAEFEFGLGTYDLSRCRYVPGEMILCRRNTEEWVRWRSSIQMLLITVPDDTMLSVAEEMGNGSRELHETPRLEDERIRALVAAAEAEQAAGSPAGRVYADSLGRALAAALLQSRGTLRRPMCTYRGGLSPVQLRRVTGFVYEHLHEDLSLLQMAEEAGLSPSYFSQMFRQSTGLAPHQFVLRARVERAKELLVCPDASVLDVALACGFQTQQHFARVFRALCKASPTEFRRRLV</sequence>
<organism evidence="5 6">
    <name type="scientific">Granulicella mallensis (strain ATCC BAA-1857 / DSM 23137 / MP5ACTX8)</name>
    <dbReference type="NCBI Taxonomy" id="682795"/>
    <lineage>
        <taxon>Bacteria</taxon>
        <taxon>Pseudomonadati</taxon>
        <taxon>Acidobacteriota</taxon>
        <taxon>Terriglobia</taxon>
        <taxon>Terriglobales</taxon>
        <taxon>Acidobacteriaceae</taxon>
        <taxon>Granulicella</taxon>
    </lineage>
</organism>
<dbReference type="PROSITE" id="PS00041">
    <property type="entry name" value="HTH_ARAC_FAMILY_1"/>
    <property type="match status" value="1"/>
</dbReference>
<feature type="domain" description="HTH araC/xylS-type" evidence="4">
    <location>
        <begin position="167"/>
        <end position="265"/>
    </location>
</feature>
<keyword evidence="6" id="KW-1185">Reference proteome</keyword>
<dbReference type="STRING" id="682795.AciX8_1707"/>
<evidence type="ECO:0000256" key="3">
    <source>
        <dbReference type="ARBA" id="ARBA00023163"/>
    </source>
</evidence>
<keyword evidence="2" id="KW-0238">DNA-binding</keyword>
<evidence type="ECO:0000313" key="6">
    <source>
        <dbReference type="Proteomes" id="UP000007113"/>
    </source>
</evidence>
<dbReference type="InterPro" id="IPR018060">
    <property type="entry name" value="HTH_AraC"/>
</dbReference>
<dbReference type="InterPro" id="IPR009057">
    <property type="entry name" value="Homeodomain-like_sf"/>
</dbReference>
<dbReference type="Gene3D" id="1.10.10.60">
    <property type="entry name" value="Homeodomain-like"/>
    <property type="match status" value="2"/>
</dbReference>
<dbReference type="Proteomes" id="UP000007113">
    <property type="component" value="Chromosome"/>
</dbReference>
<evidence type="ECO:0000259" key="4">
    <source>
        <dbReference type="PROSITE" id="PS01124"/>
    </source>
</evidence>
<dbReference type="OrthoDB" id="110167at2"/>
<dbReference type="SUPFAM" id="SSF46689">
    <property type="entry name" value="Homeodomain-like"/>
    <property type="match status" value="2"/>
</dbReference>
<dbReference type="PANTHER" id="PTHR46796">
    <property type="entry name" value="HTH-TYPE TRANSCRIPTIONAL ACTIVATOR RHAS-RELATED"/>
    <property type="match status" value="1"/>
</dbReference>
<dbReference type="GO" id="GO:0043565">
    <property type="term" value="F:sequence-specific DNA binding"/>
    <property type="evidence" value="ECO:0007669"/>
    <property type="project" value="InterPro"/>
</dbReference>
<dbReference type="PROSITE" id="PS01124">
    <property type="entry name" value="HTH_ARAC_FAMILY_2"/>
    <property type="match status" value="1"/>
</dbReference>
<dbReference type="eggNOG" id="COG2207">
    <property type="taxonomic scope" value="Bacteria"/>
</dbReference>
<proteinExistence type="predicted"/>
<dbReference type="Pfam" id="PF12833">
    <property type="entry name" value="HTH_18"/>
    <property type="match status" value="1"/>
</dbReference>
<accession>G8NPN4</accession>
<evidence type="ECO:0000313" key="5">
    <source>
        <dbReference type="EMBL" id="AEU36046.1"/>
    </source>
</evidence>
<reference evidence="5 6" key="1">
    <citation type="submission" date="2011-11" db="EMBL/GenBank/DDBJ databases">
        <title>Complete sequence of Granulicella mallensis MP5ACTX8.</title>
        <authorList>
            <consortium name="US DOE Joint Genome Institute"/>
            <person name="Lucas S."/>
            <person name="Copeland A."/>
            <person name="Lapidus A."/>
            <person name="Cheng J.-F."/>
            <person name="Goodwin L."/>
            <person name="Pitluck S."/>
            <person name="Peters L."/>
            <person name="Lu M."/>
            <person name="Detter J.C."/>
            <person name="Han C."/>
            <person name="Tapia R."/>
            <person name="Land M."/>
            <person name="Hauser L."/>
            <person name="Kyrpides N."/>
            <person name="Ivanova N."/>
            <person name="Mikhailova N."/>
            <person name="Pagani I."/>
            <person name="Rawat S."/>
            <person name="Mannisto M."/>
            <person name="Haggblom M."/>
            <person name="Woyke T."/>
        </authorList>
    </citation>
    <scope>NUCLEOTIDE SEQUENCE [LARGE SCALE GENOMIC DNA]</scope>
    <source>
        <strain evidence="6">ATCC BAA-1857 / DSM 23137 / MP5ACTX8</strain>
    </source>
</reference>
<evidence type="ECO:0000256" key="2">
    <source>
        <dbReference type="ARBA" id="ARBA00023125"/>
    </source>
</evidence>
<keyword evidence="3" id="KW-0804">Transcription</keyword>
<dbReference type="InterPro" id="IPR018062">
    <property type="entry name" value="HTH_AraC-typ_CS"/>
</dbReference>
<dbReference type="HOGENOM" id="CLU_000445_88_4_0"/>
<name>G8NPN4_GRAMM</name>
<dbReference type="SMART" id="SM00342">
    <property type="entry name" value="HTH_ARAC"/>
    <property type="match status" value="1"/>
</dbReference>
<dbReference type="KEGG" id="gma:AciX8_1707"/>
<gene>
    <name evidence="5" type="ordered locus">AciX8_1707</name>
</gene>
<dbReference type="InterPro" id="IPR050204">
    <property type="entry name" value="AraC_XylS_family_regulators"/>
</dbReference>
<dbReference type="PANTHER" id="PTHR46796:SF6">
    <property type="entry name" value="ARAC SUBFAMILY"/>
    <property type="match status" value="1"/>
</dbReference>
<dbReference type="RefSeq" id="WP_014264925.1">
    <property type="nucleotide sequence ID" value="NC_016631.1"/>
</dbReference>
<dbReference type="EMBL" id="CP003130">
    <property type="protein sequence ID" value="AEU36046.1"/>
    <property type="molecule type" value="Genomic_DNA"/>
</dbReference>
<evidence type="ECO:0000256" key="1">
    <source>
        <dbReference type="ARBA" id="ARBA00023015"/>
    </source>
</evidence>
<dbReference type="GO" id="GO:0003700">
    <property type="term" value="F:DNA-binding transcription factor activity"/>
    <property type="evidence" value="ECO:0007669"/>
    <property type="project" value="InterPro"/>
</dbReference>
<dbReference type="AlphaFoldDB" id="G8NPN4"/>
<keyword evidence="1" id="KW-0805">Transcription regulation</keyword>
<protein>
    <submittedName>
        <fullName evidence="5">Transcriptional regulator, AraC family</fullName>
    </submittedName>
</protein>